<dbReference type="Gene3D" id="3.40.50.10070">
    <property type="entry name" value="TolB, N-terminal domain"/>
    <property type="match status" value="1"/>
</dbReference>
<dbReference type="SUPFAM" id="SSF52964">
    <property type="entry name" value="TolB, N-terminal domain"/>
    <property type="match status" value="1"/>
</dbReference>
<dbReference type="InterPro" id="IPR011042">
    <property type="entry name" value="6-blade_b-propeller_TolB-like"/>
</dbReference>
<evidence type="ECO:0000256" key="4">
    <source>
        <dbReference type="ARBA" id="ARBA00022764"/>
    </source>
</evidence>
<dbReference type="RefSeq" id="WP_067620061.1">
    <property type="nucleotide sequence ID" value="NZ_MAGO01000012.1"/>
</dbReference>
<evidence type="ECO:0000313" key="7">
    <source>
        <dbReference type="Proteomes" id="UP000093080"/>
    </source>
</evidence>
<dbReference type="Gene3D" id="2.120.10.60">
    <property type="entry name" value="Tricorn protease N-terminal domain"/>
    <property type="match status" value="1"/>
</dbReference>
<evidence type="ECO:0000256" key="1">
    <source>
        <dbReference type="ARBA" id="ARBA00004418"/>
    </source>
</evidence>
<dbReference type="Proteomes" id="UP000093080">
    <property type="component" value="Unassembled WGS sequence"/>
</dbReference>
<keyword evidence="3" id="KW-0732">Signal</keyword>
<dbReference type="STRING" id="1156395.DBT_2138"/>
<proteinExistence type="inferred from homology"/>
<dbReference type="PANTHER" id="PTHR36842:SF1">
    <property type="entry name" value="PROTEIN TOLB"/>
    <property type="match status" value="1"/>
</dbReference>
<dbReference type="Pfam" id="PF04052">
    <property type="entry name" value="TolB_N"/>
    <property type="match status" value="1"/>
</dbReference>
<feature type="domain" description="TolB N-terminal" evidence="5">
    <location>
        <begin position="27"/>
        <end position="118"/>
    </location>
</feature>
<dbReference type="GO" id="GO:0017038">
    <property type="term" value="P:protein import"/>
    <property type="evidence" value="ECO:0007669"/>
    <property type="project" value="InterPro"/>
</dbReference>
<evidence type="ECO:0000256" key="2">
    <source>
        <dbReference type="ARBA" id="ARBA00009820"/>
    </source>
</evidence>
<evidence type="ECO:0000259" key="5">
    <source>
        <dbReference type="Pfam" id="PF04052"/>
    </source>
</evidence>
<dbReference type="GO" id="GO:0042597">
    <property type="term" value="C:periplasmic space"/>
    <property type="evidence" value="ECO:0007669"/>
    <property type="project" value="UniProtKB-SubCell"/>
</dbReference>
<comment type="similarity">
    <text evidence="2">Belongs to the TolB family.</text>
</comment>
<dbReference type="OrthoDB" id="9815657at2"/>
<gene>
    <name evidence="6" type="ORF">DBT_2138</name>
</gene>
<dbReference type="InterPro" id="IPR011659">
    <property type="entry name" value="WD40"/>
</dbReference>
<dbReference type="HAMAP" id="MF_00671">
    <property type="entry name" value="TolB"/>
    <property type="match status" value="1"/>
</dbReference>
<sequence length="424" mass="48376">MFRSKNLLVFLFLLFTLLEAKAGQARLYIDITAPILRSIPIEIKAFETSPSTFENRELSKKIQKILKNDLDFHGFFKIIDQPPNEDYETVIEYIITGKLVRMNDKINVELRLFDAREKRMITGRRYRGSKDAYTIRKIAHRFTDLVVREITGEGGVSLSKITFVGSDKKNKSIFIADFDGFNLERLINGPAIKISPRISPDGKWIVYTSYGSGKPHLYLQDLKNRSIRKLATYAGINISPSWHPSGDKLAVTLSKDGNPDLYIIDLNGRVIERLTRGPGINCSPSWSPDGKKLVFVSDRYGTPQLFIMDVETKKVRRLTYEGKYNTDPQWSPRGTRIVYVGRSNGMFQIFTISPQGGDPVQLTYSGNNENPSWSPDGRQILFSSDRLGKKSIYVMDANGRRQRRLITLKKQEALTPFWGPNTFK</sequence>
<accession>A0A1B9F390</accession>
<dbReference type="NCBIfam" id="TIGR02800">
    <property type="entry name" value="propeller_TolB"/>
    <property type="match status" value="1"/>
</dbReference>
<dbReference type="EMBL" id="MAGO01000012">
    <property type="protein sequence ID" value="OCC14409.1"/>
    <property type="molecule type" value="Genomic_DNA"/>
</dbReference>
<dbReference type="InterPro" id="IPR014167">
    <property type="entry name" value="Tol-Pal_TolB"/>
</dbReference>
<dbReference type="Pfam" id="PF07676">
    <property type="entry name" value="PD40"/>
    <property type="match status" value="2"/>
</dbReference>
<evidence type="ECO:0000256" key="3">
    <source>
        <dbReference type="ARBA" id="ARBA00022729"/>
    </source>
</evidence>
<organism evidence="6 7">
    <name type="scientific">Dissulfuribacter thermophilus</name>
    <dbReference type="NCBI Taxonomy" id="1156395"/>
    <lineage>
        <taxon>Bacteria</taxon>
        <taxon>Pseudomonadati</taxon>
        <taxon>Thermodesulfobacteriota</taxon>
        <taxon>Dissulfuribacteria</taxon>
        <taxon>Dissulfuribacterales</taxon>
        <taxon>Dissulfuribacteraceae</taxon>
        <taxon>Dissulfuribacter</taxon>
    </lineage>
</organism>
<name>A0A1B9F390_9BACT</name>
<dbReference type="PANTHER" id="PTHR36842">
    <property type="entry name" value="PROTEIN TOLB HOMOLOG"/>
    <property type="match status" value="1"/>
</dbReference>
<keyword evidence="7" id="KW-1185">Reference proteome</keyword>
<evidence type="ECO:0000313" key="6">
    <source>
        <dbReference type="EMBL" id="OCC14409.1"/>
    </source>
</evidence>
<keyword evidence="4" id="KW-0574">Periplasm</keyword>
<dbReference type="Pfam" id="PF26549">
    <property type="entry name" value="Tricorn_N"/>
    <property type="match status" value="1"/>
</dbReference>
<comment type="subcellular location">
    <subcellularLocation>
        <location evidence="1">Periplasm</location>
    </subcellularLocation>
</comment>
<protein>
    <submittedName>
        <fullName evidence="6">TolB protein, periplasmic protein</fullName>
    </submittedName>
</protein>
<dbReference type="InterPro" id="IPR007195">
    <property type="entry name" value="TolB_N"/>
</dbReference>
<dbReference type="Gene3D" id="2.120.10.30">
    <property type="entry name" value="TolB, C-terminal domain"/>
    <property type="match status" value="1"/>
</dbReference>
<dbReference type="SUPFAM" id="SSF69304">
    <property type="entry name" value="Tricorn protease N-terminal domain"/>
    <property type="match status" value="1"/>
</dbReference>
<comment type="caution">
    <text evidence="6">The sequence shown here is derived from an EMBL/GenBank/DDBJ whole genome shotgun (WGS) entry which is preliminary data.</text>
</comment>
<dbReference type="PATRIC" id="fig|1156395.6.peg.2163"/>
<dbReference type="AlphaFoldDB" id="A0A1B9F390"/>
<reference evidence="6 7" key="1">
    <citation type="submission" date="2016-06" db="EMBL/GenBank/DDBJ databases">
        <title>Respiratory ammonification of nitrate coupled to the oxidation of elemental sulfur in deep-sea autotrophic thermophilic bacteria.</title>
        <authorList>
            <person name="Slobodkina G.B."/>
            <person name="Mardanov A.V."/>
            <person name="Ravin N.V."/>
            <person name="Frolova A.A."/>
            <person name="Viryasiv M.B."/>
            <person name="Chernyh N.A."/>
            <person name="Bonch-Osmolovskaya E.A."/>
            <person name="Slobodkin A.I."/>
        </authorList>
    </citation>
    <scope>NUCLEOTIDE SEQUENCE [LARGE SCALE GENOMIC DNA]</scope>
    <source>
        <strain evidence="6 7">S69</strain>
    </source>
</reference>